<gene>
    <name evidence="3" type="ORF">GPX89_00225</name>
</gene>
<feature type="compositionally biased region" description="Pro residues" evidence="1">
    <location>
        <begin position="78"/>
        <end position="100"/>
    </location>
</feature>
<keyword evidence="2" id="KW-0812">Transmembrane</keyword>
<name>A0A7K1UP34_9NOCA</name>
<protein>
    <submittedName>
        <fullName evidence="3">Uncharacterized protein</fullName>
    </submittedName>
</protein>
<keyword evidence="2" id="KW-1133">Transmembrane helix</keyword>
<keyword evidence="2" id="KW-0472">Membrane</keyword>
<organism evidence="3 4">
    <name type="scientific">Nocardia terrae</name>
    <dbReference type="NCBI Taxonomy" id="2675851"/>
    <lineage>
        <taxon>Bacteria</taxon>
        <taxon>Bacillati</taxon>
        <taxon>Actinomycetota</taxon>
        <taxon>Actinomycetes</taxon>
        <taxon>Mycobacteriales</taxon>
        <taxon>Nocardiaceae</taxon>
        <taxon>Nocardia</taxon>
    </lineage>
</organism>
<comment type="caution">
    <text evidence="3">The sequence shown here is derived from an EMBL/GenBank/DDBJ whole genome shotgun (WGS) entry which is preliminary data.</text>
</comment>
<evidence type="ECO:0000256" key="1">
    <source>
        <dbReference type="SAM" id="MobiDB-lite"/>
    </source>
</evidence>
<dbReference type="Proteomes" id="UP000466794">
    <property type="component" value="Unassembled WGS sequence"/>
</dbReference>
<feature type="transmembrane region" description="Helical" evidence="2">
    <location>
        <begin position="16"/>
        <end position="36"/>
    </location>
</feature>
<evidence type="ECO:0000313" key="3">
    <source>
        <dbReference type="EMBL" id="MVU75668.1"/>
    </source>
</evidence>
<dbReference type="AlphaFoldDB" id="A0A7K1UP34"/>
<reference evidence="3 4" key="1">
    <citation type="submission" date="2019-12" db="EMBL/GenBank/DDBJ databases">
        <title>Nocardia sp. nov. ET3-3 isolated from soil.</title>
        <authorList>
            <person name="Kanchanasin P."/>
            <person name="Tanasupawat S."/>
            <person name="Yuki M."/>
            <person name="Kudo T."/>
        </authorList>
    </citation>
    <scope>NUCLEOTIDE SEQUENCE [LARGE SCALE GENOMIC DNA]</scope>
    <source>
        <strain evidence="3 4">ET3-3</strain>
    </source>
</reference>
<proteinExistence type="predicted"/>
<feature type="region of interest" description="Disordered" evidence="1">
    <location>
        <begin position="72"/>
        <end position="138"/>
    </location>
</feature>
<sequence>MLQIPRDDGDIDPRRLGLVVLAAVLMTAGVGAGMLLTGSGDRPIADDSIVNVIRPRHDRAVPLVHPPNIAPAEQVPVPAEPNPAPPAVVNQVPPPAPAAPHPVEIPVVIGPGDTGPIDAPAPPPDIPAPQDDSAAVPG</sequence>
<evidence type="ECO:0000256" key="2">
    <source>
        <dbReference type="SAM" id="Phobius"/>
    </source>
</evidence>
<dbReference type="EMBL" id="WRPP01000001">
    <property type="protein sequence ID" value="MVU75668.1"/>
    <property type="molecule type" value="Genomic_DNA"/>
</dbReference>
<evidence type="ECO:0000313" key="4">
    <source>
        <dbReference type="Proteomes" id="UP000466794"/>
    </source>
</evidence>
<keyword evidence="4" id="KW-1185">Reference proteome</keyword>
<dbReference type="RefSeq" id="WP_157354392.1">
    <property type="nucleotide sequence ID" value="NZ_WRPP01000001.1"/>
</dbReference>
<feature type="compositionally biased region" description="Low complexity" evidence="1">
    <location>
        <begin position="101"/>
        <end position="118"/>
    </location>
</feature>
<accession>A0A7K1UP34</accession>